<dbReference type="InterPro" id="IPR008258">
    <property type="entry name" value="Transglycosylase_SLT_dom_1"/>
</dbReference>
<dbReference type="AlphaFoldDB" id="A0A0J7JV92"/>
<proteinExistence type="predicted"/>
<reference evidence="3 4" key="1">
    <citation type="submission" date="2015-04" db="EMBL/GenBank/DDBJ databases">
        <title>Lasius niger genome sequencing.</title>
        <authorList>
            <person name="Konorov E.A."/>
            <person name="Nikitin M.A."/>
            <person name="Kirill M.V."/>
            <person name="Chang P."/>
        </authorList>
    </citation>
    <scope>NUCLEOTIDE SEQUENCE [LARGE SCALE GENOMIC DNA]</scope>
    <source>
        <tissue evidence="3">Whole</tissue>
    </source>
</reference>
<feature type="transmembrane region" description="Helical" evidence="1">
    <location>
        <begin position="20"/>
        <end position="41"/>
    </location>
</feature>
<dbReference type="InterPro" id="IPR023346">
    <property type="entry name" value="Lysozyme-like_dom_sf"/>
</dbReference>
<evidence type="ECO:0000313" key="4">
    <source>
        <dbReference type="Proteomes" id="UP000036403"/>
    </source>
</evidence>
<dbReference type="Proteomes" id="UP000036403">
    <property type="component" value="Unassembled WGS sequence"/>
</dbReference>
<evidence type="ECO:0000313" key="3">
    <source>
        <dbReference type="EMBL" id="KMQ82143.1"/>
    </source>
</evidence>
<organism evidence="3 4">
    <name type="scientific">Lasius niger</name>
    <name type="common">Black garden ant</name>
    <dbReference type="NCBI Taxonomy" id="67767"/>
    <lineage>
        <taxon>Eukaryota</taxon>
        <taxon>Metazoa</taxon>
        <taxon>Ecdysozoa</taxon>
        <taxon>Arthropoda</taxon>
        <taxon>Hexapoda</taxon>
        <taxon>Insecta</taxon>
        <taxon>Pterygota</taxon>
        <taxon>Neoptera</taxon>
        <taxon>Endopterygota</taxon>
        <taxon>Hymenoptera</taxon>
        <taxon>Apocrita</taxon>
        <taxon>Aculeata</taxon>
        <taxon>Formicoidea</taxon>
        <taxon>Formicidae</taxon>
        <taxon>Formicinae</taxon>
        <taxon>Lasius</taxon>
        <taxon>Lasius</taxon>
    </lineage>
</organism>
<dbReference type="CDD" id="cd13399">
    <property type="entry name" value="Slt35-like"/>
    <property type="match status" value="1"/>
</dbReference>
<dbReference type="PaxDb" id="67767-A0A0J7JV92"/>
<protein>
    <submittedName>
        <fullName evidence="3">Transglycosylase slt domain protein</fullName>
    </submittedName>
</protein>
<dbReference type="SUPFAM" id="SSF53955">
    <property type="entry name" value="Lysozyme-like"/>
    <property type="match status" value="1"/>
</dbReference>
<name>A0A0J7JV92_LASNI</name>
<evidence type="ECO:0000256" key="1">
    <source>
        <dbReference type="SAM" id="Phobius"/>
    </source>
</evidence>
<evidence type="ECO:0000259" key="2">
    <source>
        <dbReference type="Pfam" id="PF01464"/>
    </source>
</evidence>
<keyword evidence="1" id="KW-0472">Membrane</keyword>
<dbReference type="Pfam" id="PF01464">
    <property type="entry name" value="SLT"/>
    <property type="match status" value="1"/>
</dbReference>
<feature type="domain" description="Transglycosylase SLT" evidence="2">
    <location>
        <begin position="75"/>
        <end position="173"/>
    </location>
</feature>
<keyword evidence="4" id="KW-1185">Reference proteome</keyword>
<keyword evidence="1" id="KW-1133">Transmembrane helix</keyword>
<comment type="caution">
    <text evidence="3">The sequence shown here is derived from an EMBL/GenBank/DDBJ whole genome shotgun (WGS) entry which is preliminary data.</text>
</comment>
<accession>A0A0J7JV92</accession>
<gene>
    <name evidence="3" type="ORF">RF55_24033</name>
</gene>
<keyword evidence="1" id="KW-0812">Transmembrane</keyword>
<dbReference type="Gene3D" id="1.10.530.10">
    <property type="match status" value="1"/>
</dbReference>
<dbReference type="EMBL" id="LBMM01027961">
    <property type="protein sequence ID" value="KMQ82143.1"/>
    <property type="molecule type" value="Genomic_DNA"/>
</dbReference>
<sequence length="231" mass="25558">MELIALVIAQFYGLLRPRYPWGALPVWLVAVALGLVAVLVAHHAHAAAIPPQTATPWERTVIREGRAVWGLPSPSALFGAQIQQESSWRPAAHSPYAGGLAQFTADTAQDMARWYPELGPADPYNPHWAIRALVRYDHRLYTGIARTASDCDRWAMTLSAYNGGAGWVSRDRKFCAAAGDCNVSRWWHDVARYSQRAAAAKAENRAYPEHILHRWHPPYLAAGWGGPEVCA</sequence>